<keyword evidence="2 9" id="KW-0547">Nucleotide-binding</keyword>
<dbReference type="NCBIfam" id="TIGR00635">
    <property type="entry name" value="ruvB"/>
    <property type="match status" value="1"/>
</dbReference>
<feature type="binding site" evidence="9">
    <location>
        <position position="201"/>
    </location>
    <ligand>
        <name>ATP</name>
        <dbReference type="ChEBI" id="CHEBI:30616"/>
    </ligand>
</feature>
<dbReference type="CDD" id="cd00009">
    <property type="entry name" value="AAA"/>
    <property type="match status" value="1"/>
</dbReference>
<dbReference type="Pfam" id="PF17864">
    <property type="entry name" value="AAA_lid_4"/>
    <property type="match status" value="1"/>
</dbReference>
<dbReference type="InterPro" id="IPR008823">
    <property type="entry name" value="RuvB_wg_C"/>
</dbReference>
<dbReference type="Pfam" id="PF05496">
    <property type="entry name" value="RuvB_N"/>
    <property type="match status" value="1"/>
</dbReference>
<evidence type="ECO:0000256" key="3">
    <source>
        <dbReference type="ARBA" id="ARBA00022763"/>
    </source>
</evidence>
<accession>A0ABY9HAY1</accession>
<feature type="binding site" evidence="9">
    <location>
        <position position="49"/>
    </location>
    <ligand>
        <name>ATP</name>
        <dbReference type="ChEBI" id="CHEBI:30616"/>
    </ligand>
</feature>
<keyword evidence="3 9" id="KW-0227">DNA damage</keyword>
<comment type="catalytic activity">
    <reaction evidence="9">
        <text>ATP + H2O = ADP + phosphate + H(+)</text>
        <dbReference type="Rhea" id="RHEA:13065"/>
        <dbReference type="ChEBI" id="CHEBI:15377"/>
        <dbReference type="ChEBI" id="CHEBI:15378"/>
        <dbReference type="ChEBI" id="CHEBI:30616"/>
        <dbReference type="ChEBI" id="CHEBI:43474"/>
        <dbReference type="ChEBI" id="CHEBI:456216"/>
    </reaction>
</comment>
<evidence type="ECO:0000256" key="6">
    <source>
        <dbReference type="ARBA" id="ARBA00023125"/>
    </source>
</evidence>
<feature type="domain" description="AAA+ ATPase" evidence="10">
    <location>
        <begin position="34"/>
        <end position="167"/>
    </location>
</feature>
<comment type="domain">
    <text evidence="9">Has 3 domains, the large (RuvB-L) and small ATPase (RuvB-S) domains and the C-terminal head (RuvB-H) domain. The head domain binds DNA, while the ATPase domains jointly bind ATP, ADP or are empty depending on the state of the subunit in the translocation cycle. During a single DNA translocation step the structure of each domain remains the same, but their relative positions change.</text>
</comment>
<feature type="binding site" evidence="9">
    <location>
        <position position="45"/>
    </location>
    <ligand>
        <name>ATP</name>
        <dbReference type="ChEBI" id="CHEBI:30616"/>
    </ligand>
</feature>
<feature type="binding site" evidence="9">
    <location>
        <position position="49"/>
    </location>
    <ligand>
        <name>Mg(2+)</name>
        <dbReference type="ChEBI" id="CHEBI:18420"/>
    </ligand>
</feature>
<evidence type="ECO:0000256" key="4">
    <source>
        <dbReference type="ARBA" id="ARBA00022801"/>
    </source>
</evidence>
<dbReference type="SUPFAM" id="SSF52540">
    <property type="entry name" value="P-loop containing nucleoside triphosphate hydrolases"/>
    <property type="match status" value="1"/>
</dbReference>
<keyword evidence="8 9" id="KW-0234">DNA repair</keyword>
<organism evidence="11 12">
    <name type="scientific">Mycoplasma seminis</name>
    <dbReference type="NCBI Taxonomy" id="512749"/>
    <lineage>
        <taxon>Bacteria</taxon>
        <taxon>Bacillati</taxon>
        <taxon>Mycoplasmatota</taxon>
        <taxon>Mollicutes</taxon>
        <taxon>Mycoplasmataceae</taxon>
        <taxon>Mycoplasma</taxon>
    </lineage>
</organism>
<dbReference type="PANTHER" id="PTHR42848:SF1">
    <property type="entry name" value="HOLLIDAY JUNCTION BRANCH MIGRATION COMPLEX SUBUNIT RUVB"/>
    <property type="match status" value="1"/>
</dbReference>
<dbReference type="InterPro" id="IPR036388">
    <property type="entry name" value="WH-like_DNA-bd_sf"/>
</dbReference>
<keyword evidence="12" id="KW-1185">Reference proteome</keyword>
<dbReference type="InterPro" id="IPR004605">
    <property type="entry name" value="DNA_helicase_Holl-junc_RuvB"/>
</dbReference>
<dbReference type="InterPro" id="IPR008824">
    <property type="entry name" value="RuvB-like_N"/>
</dbReference>
<dbReference type="GO" id="GO:0003678">
    <property type="term" value="F:DNA helicase activity"/>
    <property type="evidence" value="ECO:0007669"/>
    <property type="project" value="UniProtKB-EC"/>
</dbReference>
<dbReference type="EC" id="3.6.4.-" evidence="9"/>
<dbReference type="InterPro" id="IPR003593">
    <property type="entry name" value="AAA+_ATPase"/>
</dbReference>
<proteinExistence type="inferred from homology"/>
<feature type="binding site" evidence="9">
    <location>
        <position position="154"/>
    </location>
    <ligand>
        <name>ATP</name>
        <dbReference type="ChEBI" id="CHEBI:30616"/>
    </ligand>
</feature>
<keyword evidence="6 9" id="KW-0238">DNA-binding</keyword>
<evidence type="ECO:0000313" key="11">
    <source>
        <dbReference type="EMBL" id="WLP85764.1"/>
    </source>
</evidence>
<keyword evidence="1 9" id="KW-0963">Cytoplasm</keyword>
<name>A0ABY9HAY1_9MOLU</name>
<keyword evidence="4 9" id="KW-0378">Hydrolase</keyword>
<evidence type="ECO:0000313" key="12">
    <source>
        <dbReference type="Proteomes" id="UP001237011"/>
    </source>
</evidence>
<evidence type="ECO:0000256" key="1">
    <source>
        <dbReference type="ARBA" id="ARBA00022490"/>
    </source>
</evidence>
<feature type="binding site" evidence="9">
    <location>
        <position position="293"/>
    </location>
    <ligand>
        <name>DNA</name>
        <dbReference type="ChEBI" id="CHEBI:16991"/>
    </ligand>
</feature>
<dbReference type="Gene3D" id="1.10.10.10">
    <property type="entry name" value="Winged helix-like DNA-binding domain superfamily/Winged helix DNA-binding domain"/>
    <property type="match status" value="1"/>
</dbReference>
<dbReference type="Gene3D" id="3.40.50.300">
    <property type="entry name" value="P-loop containing nucleotide triphosphate hydrolases"/>
    <property type="match status" value="1"/>
</dbReference>
<evidence type="ECO:0000256" key="5">
    <source>
        <dbReference type="ARBA" id="ARBA00022840"/>
    </source>
</evidence>
<evidence type="ECO:0000256" key="7">
    <source>
        <dbReference type="ARBA" id="ARBA00023172"/>
    </source>
</evidence>
<dbReference type="InterPro" id="IPR041445">
    <property type="entry name" value="AAA_lid_4"/>
</dbReference>
<feature type="binding site" evidence="9">
    <location>
        <position position="3"/>
    </location>
    <ligand>
        <name>ATP</name>
        <dbReference type="ChEBI" id="CHEBI:30616"/>
    </ligand>
</feature>
<dbReference type="Proteomes" id="UP001237011">
    <property type="component" value="Chromosome"/>
</dbReference>
<evidence type="ECO:0000259" key="10">
    <source>
        <dbReference type="SMART" id="SM00382"/>
    </source>
</evidence>
<evidence type="ECO:0000256" key="9">
    <source>
        <dbReference type="HAMAP-Rule" id="MF_00016"/>
    </source>
</evidence>
<sequence length="314" mass="35795">MELRPNKFAEFIGQTKLVKTLQAMIRSSKIQNKVLDHILLYGAPGMGKTTLASLIAKENNSRIHYIQGANIEKKSDLISVLSVINQGDVVFIDEVHSINKNVVEFLYGAMEDFVFDLIVGADGNSRPLRMKIKPFTLIAATTKLNEISQPLKDRFGFLGRIVSYTVEDIFKILTISKEKLNISVSDDILNLIAMYSRSTPRIANHLLERINDFAIAQNKGVINKRIVKKTFKYLDLYEFGLTRDHIEYLEILKEGFEEKYVSLDTITGLLLHTKENIVNEIEPTLLYLKLIEKNSKGRRITSEGIDYLIRQNLT</sequence>
<dbReference type="SMART" id="SM00382">
    <property type="entry name" value="AAA"/>
    <property type="match status" value="1"/>
</dbReference>
<reference evidence="11" key="1">
    <citation type="submission" date="2023-08" db="EMBL/GenBank/DDBJ databases">
        <title>Complete genome sequence of Mycoplasma seminis 2200.</title>
        <authorList>
            <person name="Spergser J."/>
        </authorList>
    </citation>
    <scope>NUCLEOTIDE SEQUENCE [LARGE SCALE GENOMIC DNA]</scope>
    <source>
        <strain evidence="11">2200</strain>
    </source>
</reference>
<keyword evidence="11" id="KW-0347">Helicase</keyword>
<protein>
    <recommendedName>
        <fullName evidence="9">Holliday junction branch migration complex subunit RuvB</fullName>
        <ecNumber evidence="9">3.6.4.-</ecNumber>
    </recommendedName>
</protein>
<comment type="function">
    <text evidence="9">The RuvA-RuvB-RuvC complex processes Holliday junction (HJ) DNA during genetic recombination and DNA repair, while the RuvA-RuvB complex plays an important role in the rescue of blocked DNA replication forks via replication fork reversal (RFR). RuvA specifically binds to HJ cruciform DNA, conferring on it an open structure. The RuvB hexamer acts as an ATP-dependent pump, pulling dsDNA into and through the RuvAB complex. RuvB forms 2 homohexamers on either side of HJ DNA bound by 1 or 2 RuvA tetramers; 4 subunits per hexamer contact DNA at a time. Coordinated motions by a converter formed by DNA-disengaged RuvB subunits stimulates ATP hydrolysis and nucleotide exchange. Immobilization of the converter enables RuvB to convert the ATP-contained energy into a lever motion, pulling 2 nucleotides of DNA out of the RuvA tetramer per ATP hydrolyzed, thus driving DNA branch migration. The RuvB motors rotate together with the DNA substrate, which together with the progressing nucleotide cycle form the mechanistic basis for DNA recombination by continuous HJ branch migration. Branch migration allows RuvC to scan DNA until it finds its consensus sequence, where it cleaves and resolves cruciform DNA.</text>
</comment>
<evidence type="ECO:0000256" key="2">
    <source>
        <dbReference type="ARBA" id="ARBA00022741"/>
    </source>
</evidence>
<dbReference type="InterPro" id="IPR036390">
    <property type="entry name" value="WH_DNA-bd_sf"/>
</dbReference>
<dbReference type="PANTHER" id="PTHR42848">
    <property type="match status" value="1"/>
</dbReference>
<dbReference type="Gene3D" id="1.10.8.60">
    <property type="match status" value="1"/>
</dbReference>
<keyword evidence="5 9" id="KW-0067">ATP-binding</keyword>
<dbReference type="Pfam" id="PF05491">
    <property type="entry name" value="WHD_RuvB"/>
    <property type="match status" value="1"/>
</dbReference>
<dbReference type="SUPFAM" id="SSF46785">
    <property type="entry name" value="Winged helix' DNA-binding domain"/>
    <property type="match status" value="1"/>
</dbReference>
<comment type="subcellular location">
    <subcellularLocation>
        <location evidence="9">Cytoplasm</location>
    </subcellularLocation>
</comment>
<comment type="similarity">
    <text evidence="9">Belongs to the RuvB family.</text>
</comment>
<feature type="binding site" evidence="9">
    <location>
        <position position="164"/>
    </location>
    <ligand>
        <name>ATP</name>
        <dbReference type="ChEBI" id="CHEBI:30616"/>
    </ligand>
</feature>
<feature type="region of interest" description="Small ATPAse domain (RuvB-S)" evidence="9">
    <location>
        <begin position="165"/>
        <end position="235"/>
    </location>
</feature>
<evidence type="ECO:0000256" key="8">
    <source>
        <dbReference type="ARBA" id="ARBA00023204"/>
    </source>
</evidence>
<feature type="binding site" evidence="9">
    <location>
        <position position="298"/>
    </location>
    <ligand>
        <name>DNA</name>
        <dbReference type="ChEBI" id="CHEBI:16991"/>
    </ligand>
</feature>
<dbReference type="RefSeq" id="WP_305938189.1">
    <property type="nucleotide sequence ID" value="NZ_CP132191.1"/>
</dbReference>
<dbReference type="EMBL" id="CP132191">
    <property type="protein sequence ID" value="WLP85764.1"/>
    <property type="molecule type" value="Genomic_DNA"/>
</dbReference>
<comment type="caution">
    <text evidence="9">Lacks conserved residue(s) required for the propagation of feature annotation.</text>
</comment>
<gene>
    <name evidence="9 11" type="primary">ruvB</name>
    <name evidence="11" type="ORF">Q8852_01245</name>
</gene>
<dbReference type="NCBIfam" id="NF000868">
    <property type="entry name" value="PRK00080.1"/>
    <property type="match status" value="1"/>
</dbReference>
<keyword evidence="7 9" id="KW-0233">DNA recombination</keyword>
<dbReference type="GO" id="GO:0016787">
    <property type="term" value="F:hydrolase activity"/>
    <property type="evidence" value="ECO:0007669"/>
    <property type="project" value="UniProtKB-KW"/>
</dbReference>
<comment type="subunit">
    <text evidence="9">Homohexamer. Forms an RuvA(8)-RuvB(12)-Holliday junction (HJ) complex. HJ DNA is sandwiched between 2 RuvA tetramers; dsDNA enters through RuvA and exits via RuvB. An RuvB hexamer assembles on each DNA strand where it exits the tetramer. Each RuvB hexamer is contacted by two RuvA subunits (via domain III) on 2 adjacent RuvB subunits; this complex drives branch migration. In the full resolvosome a probable DNA-RuvA(4)-RuvB(12)-RuvC(2) complex forms which resolves the HJ.</text>
</comment>
<dbReference type="HAMAP" id="MF_00016">
    <property type="entry name" value="DNA_HJ_migration_RuvB"/>
    <property type="match status" value="1"/>
</dbReference>
<feature type="binding site" evidence="9">
    <location>
        <position position="4"/>
    </location>
    <ligand>
        <name>ATP</name>
        <dbReference type="ChEBI" id="CHEBI:30616"/>
    </ligand>
</feature>
<feature type="binding site" evidence="9">
    <location>
        <position position="48"/>
    </location>
    <ligand>
        <name>ATP</name>
        <dbReference type="ChEBI" id="CHEBI:30616"/>
    </ligand>
</feature>
<feature type="region of interest" description="Head domain (RuvB-H)" evidence="9">
    <location>
        <begin position="238"/>
        <end position="314"/>
    </location>
</feature>
<feature type="binding site" evidence="9">
    <location>
        <begin position="111"/>
        <end position="113"/>
    </location>
    <ligand>
        <name>ATP</name>
        <dbReference type="ChEBI" id="CHEBI:30616"/>
    </ligand>
</feature>
<feature type="binding site" evidence="9">
    <location>
        <position position="50"/>
    </location>
    <ligand>
        <name>ATP</name>
        <dbReference type="ChEBI" id="CHEBI:30616"/>
    </ligand>
</feature>
<dbReference type="InterPro" id="IPR027417">
    <property type="entry name" value="P-loop_NTPase"/>
</dbReference>